<dbReference type="InterPro" id="IPR050236">
    <property type="entry name" value="Ser_Thr_kinase_AGC"/>
</dbReference>
<evidence type="ECO:0000259" key="11">
    <source>
        <dbReference type="PROSITE" id="PS50011"/>
    </source>
</evidence>
<dbReference type="PANTHER" id="PTHR24356:SF1">
    <property type="entry name" value="SERINE_THREONINE-PROTEIN KINASE GREATWALL"/>
    <property type="match status" value="1"/>
</dbReference>
<sequence length="353" mass="37862">MAPLATGVVGRAPPPRVDGCGKAAEGGYAWPARSQAGMDEDMVGEIEVAEPSPAPKGQPPPAPGAAATPSVGPRRLQAPPRAPRRPEAAAAADGGGQLKQRARGPEQHQAAEPPVARAQRQPEPAAVQGQPSAGQPPKGDQRQPQPSKANSQKFQNFIKAVERGKGRVESEFDNRVRRNEVFQECASGCDGAQAKFKDLEQRALLAKMKSWTTSDFVAIRTLGQGSFGKVFLVRQAGVAVADPPLYALKQMKKEGYTKKNNVDRAFCEREVLAQAKSRWFVELIATFQDAANVYMVMEFVQGGDTCRFAGDATTGAPSSSLFSFSSSRRVSPSPRSTTPFWYWILNSSLPSLG</sequence>
<dbReference type="PROSITE" id="PS50011">
    <property type="entry name" value="PROTEIN_KINASE_DOM"/>
    <property type="match status" value="1"/>
</dbReference>
<dbReference type="Pfam" id="PF00069">
    <property type="entry name" value="Pkinase"/>
    <property type="match status" value="1"/>
</dbReference>
<dbReference type="InterPro" id="IPR000719">
    <property type="entry name" value="Prot_kinase_dom"/>
</dbReference>
<evidence type="ECO:0000256" key="9">
    <source>
        <dbReference type="PROSITE-ProRule" id="PRU10141"/>
    </source>
</evidence>
<feature type="compositionally biased region" description="Acidic residues" evidence="10">
    <location>
        <begin position="38"/>
        <end position="48"/>
    </location>
</feature>
<keyword evidence="6 9" id="KW-0067">ATP-binding</keyword>
<keyword evidence="2" id="KW-0723">Serine/threonine-protein kinase</keyword>
<dbReference type="InterPro" id="IPR017441">
    <property type="entry name" value="Protein_kinase_ATP_BS"/>
</dbReference>
<evidence type="ECO:0000256" key="1">
    <source>
        <dbReference type="ARBA" id="ARBA00012513"/>
    </source>
</evidence>
<keyword evidence="5" id="KW-0418">Kinase</keyword>
<keyword evidence="3" id="KW-0808">Transferase</keyword>
<evidence type="ECO:0000256" key="5">
    <source>
        <dbReference type="ARBA" id="ARBA00022777"/>
    </source>
</evidence>
<reference evidence="12" key="1">
    <citation type="submission" date="2023-10" db="EMBL/GenBank/DDBJ databases">
        <authorList>
            <person name="Chen Y."/>
            <person name="Shah S."/>
            <person name="Dougan E. K."/>
            <person name="Thang M."/>
            <person name="Chan C."/>
        </authorList>
    </citation>
    <scope>NUCLEOTIDE SEQUENCE [LARGE SCALE GENOMIC DNA]</scope>
</reference>
<feature type="compositionally biased region" description="Low complexity" evidence="10">
    <location>
        <begin position="64"/>
        <end position="79"/>
    </location>
</feature>
<proteinExistence type="predicted"/>
<feature type="region of interest" description="Disordered" evidence="10">
    <location>
        <begin position="315"/>
        <end position="336"/>
    </location>
</feature>
<feature type="domain" description="Protein kinase" evidence="11">
    <location>
        <begin position="216"/>
        <end position="353"/>
    </location>
</feature>
<feature type="compositionally biased region" description="Low complexity" evidence="10">
    <location>
        <begin position="317"/>
        <end position="336"/>
    </location>
</feature>
<organism evidence="12 13">
    <name type="scientific">Prorocentrum cordatum</name>
    <dbReference type="NCBI Taxonomy" id="2364126"/>
    <lineage>
        <taxon>Eukaryota</taxon>
        <taxon>Sar</taxon>
        <taxon>Alveolata</taxon>
        <taxon>Dinophyceae</taxon>
        <taxon>Prorocentrales</taxon>
        <taxon>Prorocentraceae</taxon>
        <taxon>Prorocentrum</taxon>
    </lineage>
</organism>
<evidence type="ECO:0000256" key="7">
    <source>
        <dbReference type="ARBA" id="ARBA00047899"/>
    </source>
</evidence>
<comment type="catalytic activity">
    <reaction evidence="7">
        <text>L-threonyl-[protein] + ATP = O-phospho-L-threonyl-[protein] + ADP + H(+)</text>
        <dbReference type="Rhea" id="RHEA:46608"/>
        <dbReference type="Rhea" id="RHEA-COMP:11060"/>
        <dbReference type="Rhea" id="RHEA-COMP:11605"/>
        <dbReference type="ChEBI" id="CHEBI:15378"/>
        <dbReference type="ChEBI" id="CHEBI:30013"/>
        <dbReference type="ChEBI" id="CHEBI:30616"/>
        <dbReference type="ChEBI" id="CHEBI:61977"/>
        <dbReference type="ChEBI" id="CHEBI:456216"/>
        <dbReference type="EC" id="2.7.11.1"/>
    </reaction>
</comment>
<dbReference type="PANTHER" id="PTHR24356">
    <property type="entry name" value="SERINE/THREONINE-PROTEIN KINASE"/>
    <property type="match status" value="1"/>
</dbReference>
<keyword evidence="4 9" id="KW-0547">Nucleotide-binding</keyword>
<dbReference type="Proteomes" id="UP001189429">
    <property type="component" value="Unassembled WGS sequence"/>
</dbReference>
<evidence type="ECO:0000256" key="6">
    <source>
        <dbReference type="ARBA" id="ARBA00022840"/>
    </source>
</evidence>
<dbReference type="EMBL" id="CAUYUJ010013359">
    <property type="protein sequence ID" value="CAK0836075.1"/>
    <property type="molecule type" value="Genomic_DNA"/>
</dbReference>
<evidence type="ECO:0000256" key="2">
    <source>
        <dbReference type="ARBA" id="ARBA00022527"/>
    </source>
</evidence>
<dbReference type="PROSITE" id="PS00107">
    <property type="entry name" value="PROTEIN_KINASE_ATP"/>
    <property type="match status" value="1"/>
</dbReference>
<protein>
    <recommendedName>
        <fullName evidence="1">non-specific serine/threonine protein kinase</fullName>
        <ecNumber evidence="1">2.7.11.1</ecNumber>
    </recommendedName>
</protein>
<keyword evidence="13" id="KW-1185">Reference proteome</keyword>
<name>A0ABN9SUA9_9DINO</name>
<evidence type="ECO:0000256" key="10">
    <source>
        <dbReference type="SAM" id="MobiDB-lite"/>
    </source>
</evidence>
<dbReference type="InterPro" id="IPR011009">
    <property type="entry name" value="Kinase-like_dom_sf"/>
</dbReference>
<feature type="compositionally biased region" description="Pro residues" evidence="10">
    <location>
        <begin position="52"/>
        <end position="63"/>
    </location>
</feature>
<feature type="region of interest" description="Disordered" evidence="10">
    <location>
        <begin position="1"/>
        <end position="152"/>
    </location>
</feature>
<evidence type="ECO:0000256" key="3">
    <source>
        <dbReference type="ARBA" id="ARBA00022679"/>
    </source>
</evidence>
<dbReference type="SUPFAM" id="SSF56112">
    <property type="entry name" value="Protein kinase-like (PK-like)"/>
    <property type="match status" value="1"/>
</dbReference>
<accession>A0ABN9SUA9</accession>
<evidence type="ECO:0000313" key="12">
    <source>
        <dbReference type="EMBL" id="CAK0836075.1"/>
    </source>
</evidence>
<gene>
    <name evidence="12" type="ORF">PCOR1329_LOCUS32690</name>
</gene>
<dbReference type="Gene3D" id="3.30.200.20">
    <property type="entry name" value="Phosphorylase Kinase, domain 1"/>
    <property type="match status" value="1"/>
</dbReference>
<feature type="compositionally biased region" description="Polar residues" evidence="10">
    <location>
        <begin position="142"/>
        <end position="152"/>
    </location>
</feature>
<comment type="caution">
    <text evidence="12">The sequence shown here is derived from an EMBL/GenBank/DDBJ whole genome shotgun (WGS) entry which is preliminary data.</text>
</comment>
<evidence type="ECO:0000313" key="13">
    <source>
        <dbReference type="Proteomes" id="UP001189429"/>
    </source>
</evidence>
<evidence type="ECO:0000256" key="4">
    <source>
        <dbReference type="ARBA" id="ARBA00022741"/>
    </source>
</evidence>
<feature type="binding site" evidence="9">
    <location>
        <position position="249"/>
    </location>
    <ligand>
        <name>ATP</name>
        <dbReference type="ChEBI" id="CHEBI:30616"/>
    </ligand>
</feature>
<evidence type="ECO:0000256" key="8">
    <source>
        <dbReference type="ARBA" id="ARBA00048679"/>
    </source>
</evidence>
<dbReference type="EC" id="2.7.11.1" evidence="1"/>
<comment type="catalytic activity">
    <reaction evidence="8">
        <text>L-seryl-[protein] + ATP = O-phospho-L-seryl-[protein] + ADP + H(+)</text>
        <dbReference type="Rhea" id="RHEA:17989"/>
        <dbReference type="Rhea" id="RHEA-COMP:9863"/>
        <dbReference type="Rhea" id="RHEA-COMP:11604"/>
        <dbReference type="ChEBI" id="CHEBI:15378"/>
        <dbReference type="ChEBI" id="CHEBI:29999"/>
        <dbReference type="ChEBI" id="CHEBI:30616"/>
        <dbReference type="ChEBI" id="CHEBI:83421"/>
        <dbReference type="ChEBI" id="CHEBI:456216"/>
        <dbReference type="EC" id="2.7.11.1"/>
    </reaction>
</comment>